<name>A0ABQ7I129_9MICR</name>
<dbReference type="Proteomes" id="UP001516464">
    <property type="component" value="Unassembled WGS sequence"/>
</dbReference>
<accession>A0ABQ7I129</accession>
<organism evidence="2 3">
    <name type="scientific">Astathelohania contejeani</name>
    <dbReference type="NCBI Taxonomy" id="164912"/>
    <lineage>
        <taxon>Eukaryota</taxon>
        <taxon>Fungi</taxon>
        <taxon>Fungi incertae sedis</taxon>
        <taxon>Microsporidia</taxon>
        <taxon>Astathelohaniidae</taxon>
        <taxon>Astathelohania</taxon>
    </lineage>
</organism>
<proteinExistence type="predicted"/>
<protein>
    <submittedName>
        <fullName evidence="2">Ribosome biogenesis protein tsr1</fullName>
    </submittedName>
</protein>
<evidence type="ECO:0000259" key="1">
    <source>
        <dbReference type="SMART" id="SM01362"/>
    </source>
</evidence>
<keyword evidence="3" id="KW-1185">Reference proteome</keyword>
<comment type="caution">
    <text evidence="2">The sequence shown here is derived from an EMBL/GenBank/DDBJ whole genome shotgun (WGS) entry which is preliminary data.</text>
</comment>
<gene>
    <name evidence="2" type="primary">tsr1</name>
    <name evidence="2" type="ORF">TCON_0627</name>
</gene>
<dbReference type="SMART" id="SM01362">
    <property type="entry name" value="DUF663"/>
    <property type="match status" value="1"/>
</dbReference>
<sequence length="524" mass="60197">MTKEAVEQKIITVISLSSIINIQKLLSDIAEPIPNGFGFNSISKKKETIDLFFIDGSILSDQELSYATRASDIVVFLAHKQLDMTDKLRAIKKYLPSYLFFTFEKSDKKLFRKFVKAQFGDCEIYGIDMMIPKLNTMKVVPTKTCIRPYMIPMKAWTDGDFIMVEGVVRKGFLTDKIVCNGSYEFIIEEVYMEDGNLQGNELNKFDESTIEYENTTNEQMEIEEEINENIISEDENILSDSESNIDENENSDANKSQEDDLITKYKDYKGIRSLATCNFVSKTYPPHYANLKFIENQAALEKAIVSQKSQMGDNKRIVLKLSRCFETEFNPKIMVLFNKLNFEDQPTLLNLSFTSYTPIYSNKNILVDLGYRVIKVKPLITPNYNHKVFKYKEFDSSGVLSFIGPITLLFGKGLIFSASNEIKFDKFMGIGNDCNSKDRVIVEEVLFEGSPLKIYKKYCTVRGMFNSKKEVLYYQNLGLFTKNHLNGMIKGPIGTHGIFKAYFNRPVNHGLKIYMAVYKRIFPQ</sequence>
<reference evidence="2 3" key="1">
    <citation type="submission" date="2019-01" db="EMBL/GenBank/DDBJ databases">
        <title>Genomes sequencing and comparative genomics of infectious freshwater microsporidia, Cucumispora dikerogammari and Thelohania contejeani.</title>
        <authorList>
            <person name="Cormier A."/>
            <person name="Giraud I."/>
            <person name="Wattier R."/>
            <person name="Teixeira M."/>
            <person name="Grandjean F."/>
            <person name="Rigaud T."/>
            <person name="Cordaux R."/>
        </authorList>
    </citation>
    <scope>NUCLEOTIDE SEQUENCE [LARGE SCALE GENOMIC DNA]</scope>
    <source>
        <strain evidence="2">T1</strain>
        <tissue evidence="2">Spores</tissue>
    </source>
</reference>
<dbReference type="PANTHER" id="PTHR12858">
    <property type="entry name" value="RIBOSOME BIOGENESIS PROTEIN"/>
    <property type="match status" value="1"/>
</dbReference>
<dbReference type="Pfam" id="PF04950">
    <property type="entry name" value="RIBIOP_C"/>
    <property type="match status" value="1"/>
</dbReference>
<dbReference type="InterPro" id="IPR007034">
    <property type="entry name" value="BMS1_TSR1_C"/>
</dbReference>
<dbReference type="PANTHER" id="PTHR12858:SF1">
    <property type="entry name" value="PRE-RRNA-PROCESSING PROTEIN TSR1 HOMOLOG"/>
    <property type="match status" value="1"/>
</dbReference>
<dbReference type="EMBL" id="SBIQ01000025">
    <property type="protein sequence ID" value="KAF7684180.1"/>
    <property type="molecule type" value="Genomic_DNA"/>
</dbReference>
<evidence type="ECO:0000313" key="2">
    <source>
        <dbReference type="EMBL" id="KAF7684180.1"/>
    </source>
</evidence>
<feature type="domain" description="Ribosome biogenesis protein BMS1/TSR1 C-terminal" evidence="1">
    <location>
        <begin position="244"/>
        <end position="521"/>
    </location>
</feature>
<dbReference type="InterPro" id="IPR039761">
    <property type="entry name" value="Bms1/Tsr1"/>
</dbReference>
<evidence type="ECO:0000313" key="3">
    <source>
        <dbReference type="Proteomes" id="UP001516464"/>
    </source>
</evidence>